<dbReference type="SUPFAM" id="SSF90229">
    <property type="entry name" value="CCCH zinc finger"/>
    <property type="match status" value="1"/>
</dbReference>
<feature type="region of interest" description="Disordered" evidence="6">
    <location>
        <begin position="216"/>
        <end position="269"/>
    </location>
</feature>
<reference evidence="10" key="1">
    <citation type="submission" date="2012-12" db="EMBL/GenBank/DDBJ databases">
        <authorList>
            <person name="Hellsten U."/>
            <person name="Grimwood J."/>
            <person name="Chapman J.A."/>
            <person name="Shapiro H."/>
            <person name="Aerts A."/>
            <person name="Otillar R.P."/>
            <person name="Terry A.Y."/>
            <person name="Boore J.L."/>
            <person name="Simakov O."/>
            <person name="Marletaz F."/>
            <person name="Cho S.-J."/>
            <person name="Edsinger-Gonzales E."/>
            <person name="Havlak P."/>
            <person name="Kuo D.-H."/>
            <person name="Larsson T."/>
            <person name="Lv J."/>
            <person name="Arendt D."/>
            <person name="Savage R."/>
            <person name="Osoegawa K."/>
            <person name="de Jong P."/>
            <person name="Lindberg D.R."/>
            <person name="Seaver E.C."/>
            <person name="Weisblat D.A."/>
            <person name="Putnam N.H."/>
            <person name="Grigoriev I.V."/>
            <person name="Rokhsar D.S."/>
        </authorList>
    </citation>
    <scope>NUCLEOTIDE SEQUENCE</scope>
    <source>
        <strain evidence="10">I ESC-2004</strain>
    </source>
</reference>
<dbReference type="Pfam" id="PF00642">
    <property type="entry name" value="zf-CCCH"/>
    <property type="match status" value="1"/>
</dbReference>
<dbReference type="AlphaFoldDB" id="R7UEL9"/>
<feature type="zinc finger region" description="C3H1-type" evidence="5">
    <location>
        <begin position="52"/>
        <end position="79"/>
    </location>
</feature>
<dbReference type="STRING" id="283909.R7UEL9"/>
<dbReference type="EnsemblMetazoa" id="CapteT163557">
    <property type="protein sequence ID" value="CapteP163557"/>
    <property type="gene ID" value="CapteG163557"/>
</dbReference>
<feature type="compositionally biased region" description="Basic and acidic residues" evidence="6">
    <location>
        <begin position="15"/>
        <end position="29"/>
    </location>
</feature>
<evidence type="ECO:0000256" key="3">
    <source>
        <dbReference type="ARBA" id="ARBA00022771"/>
    </source>
</evidence>
<dbReference type="OrthoDB" id="278280at2759"/>
<feature type="region of interest" description="Disordered" evidence="6">
    <location>
        <begin position="296"/>
        <end position="324"/>
    </location>
</feature>
<feature type="compositionally biased region" description="Basic and acidic residues" evidence="6">
    <location>
        <begin position="296"/>
        <end position="310"/>
    </location>
</feature>
<dbReference type="Proteomes" id="UP000014760">
    <property type="component" value="Unassembled WGS sequence"/>
</dbReference>
<feature type="domain" description="C3H1-type" evidence="7">
    <location>
        <begin position="52"/>
        <end position="79"/>
    </location>
</feature>
<evidence type="ECO:0000256" key="4">
    <source>
        <dbReference type="ARBA" id="ARBA00022833"/>
    </source>
</evidence>
<dbReference type="Pfam" id="PF16543">
    <property type="entry name" value="DFRP_C"/>
    <property type="match status" value="1"/>
</dbReference>
<comment type="similarity">
    <text evidence="1">Belongs to the ZC3H15/TMA46 family.</text>
</comment>
<organism evidence="8">
    <name type="scientific">Capitella teleta</name>
    <name type="common">Polychaete worm</name>
    <dbReference type="NCBI Taxonomy" id="283909"/>
    <lineage>
        <taxon>Eukaryota</taxon>
        <taxon>Metazoa</taxon>
        <taxon>Spiralia</taxon>
        <taxon>Lophotrochozoa</taxon>
        <taxon>Annelida</taxon>
        <taxon>Polychaeta</taxon>
        <taxon>Sedentaria</taxon>
        <taxon>Scolecida</taxon>
        <taxon>Capitellidae</taxon>
        <taxon>Capitella</taxon>
    </lineage>
</organism>
<dbReference type="Gene3D" id="4.10.1000.10">
    <property type="entry name" value="Zinc finger, CCCH-type"/>
    <property type="match status" value="1"/>
</dbReference>
<dbReference type="Gene3D" id="6.20.400.10">
    <property type="match status" value="1"/>
</dbReference>
<dbReference type="SMART" id="SM00356">
    <property type="entry name" value="ZnF_C3H1"/>
    <property type="match status" value="2"/>
</dbReference>
<keyword evidence="2 5" id="KW-0479">Metal-binding</keyword>
<keyword evidence="3 5" id="KW-0863">Zinc-finger</keyword>
<dbReference type="PANTHER" id="PTHR12681">
    <property type="entry name" value="ZINC FINGER-CONTAINING PROTEIN P48ZNF"/>
    <property type="match status" value="1"/>
</dbReference>
<dbReference type="PROSITE" id="PS50103">
    <property type="entry name" value="ZF_C3H1"/>
    <property type="match status" value="2"/>
</dbReference>
<feature type="region of interest" description="Disordered" evidence="6">
    <location>
        <begin position="1"/>
        <end position="29"/>
    </location>
</feature>
<dbReference type="InterPro" id="IPR032378">
    <property type="entry name" value="ZC3H15/TMA46_C"/>
</dbReference>
<accession>R7UEL9</accession>
<feature type="compositionally biased region" description="Polar residues" evidence="6">
    <location>
        <begin position="1"/>
        <end position="11"/>
    </location>
</feature>
<reference evidence="9" key="3">
    <citation type="submission" date="2015-06" db="UniProtKB">
        <authorList>
            <consortium name="EnsemblMetazoa"/>
        </authorList>
    </citation>
    <scope>IDENTIFICATION</scope>
</reference>
<name>R7UEL9_CAPTE</name>
<dbReference type="OMA" id="CPNYLAA"/>
<protein>
    <recommendedName>
        <fullName evidence="7">C3H1-type domain-containing protein</fullName>
    </recommendedName>
</protein>
<evidence type="ECO:0000313" key="8">
    <source>
        <dbReference type="EMBL" id="ELU02233.1"/>
    </source>
</evidence>
<keyword evidence="4 5" id="KW-0862">Zinc</keyword>
<dbReference type="GO" id="GO:0005829">
    <property type="term" value="C:cytosol"/>
    <property type="evidence" value="ECO:0007669"/>
    <property type="project" value="TreeGrafter"/>
</dbReference>
<dbReference type="InterPro" id="IPR036855">
    <property type="entry name" value="Znf_CCCH_sf"/>
</dbReference>
<evidence type="ECO:0000256" key="6">
    <source>
        <dbReference type="SAM" id="MobiDB-lite"/>
    </source>
</evidence>
<evidence type="ECO:0000256" key="2">
    <source>
        <dbReference type="ARBA" id="ARBA00022723"/>
    </source>
</evidence>
<dbReference type="GO" id="GO:0003729">
    <property type="term" value="F:mRNA binding"/>
    <property type="evidence" value="ECO:0007669"/>
    <property type="project" value="TreeGrafter"/>
</dbReference>
<gene>
    <name evidence="8" type="ORF">CAPTEDRAFT_163557</name>
</gene>
<dbReference type="PANTHER" id="PTHR12681:SF0">
    <property type="entry name" value="ZINC FINGER CCCH DOMAIN-CONTAINING PROTEIN 15"/>
    <property type="match status" value="1"/>
</dbReference>
<dbReference type="EMBL" id="AMQN01001638">
    <property type="status" value="NOT_ANNOTATED_CDS"/>
    <property type="molecule type" value="Genomic_DNA"/>
</dbReference>
<dbReference type="HOGENOM" id="CLU_042870_3_0_1"/>
<proteinExistence type="inferred from homology"/>
<feature type="zinc finger region" description="C3H1-type" evidence="5">
    <location>
        <begin position="122"/>
        <end position="159"/>
    </location>
</feature>
<dbReference type="InterPro" id="IPR000571">
    <property type="entry name" value="Znf_CCCH"/>
</dbReference>
<dbReference type="GO" id="GO:0002181">
    <property type="term" value="P:cytoplasmic translation"/>
    <property type="evidence" value="ECO:0007669"/>
    <property type="project" value="TreeGrafter"/>
</dbReference>
<evidence type="ECO:0000256" key="5">
    <source>
        <dbReference type="PROSITE-ProRule" id="PRU00723"/>
    </source>
</evidence>
<evidence type="ECO:0000313" key="9">
    <source>
        <dbReference type="EnsemblMetazoa" id="CapteP163557"/>
    </source>
</evidence>
<dbReference type="GO" id="GO:0008270">
    <property type="term" value="F:zinc ion binding"/>
    <property type="evidence" value="ECO:0007669"/>
    <property type="project" value="UniProtKB-KW"/>
</dbReference>
<keyword evidence="10" id="KW-1185">Reference proteome</keyword>
<evidence type="ECO:0000313" key="10">
    <source>
        <dbReference type="Proteomes" id="UP000014760"/>
    </source>
</evidence>
<feature type="domain" description="C3H1-type" evidence="7">
    <location>
        <begin position="122"/>
        <end position="159"/>
    </location>
</feature>
<evidence type="ECO:0000259" key="7">
    <source>
        <dbReference type="PROSITE" id="PS50103"/>
    </source>
</evidence>
<reference evidence="8 10" key="2">
    <citation type="journal article" date="2013" name="Nature">
        <title>Insights into bilaterian evolution from three spiralian genomes.</title>
        <authorList>
            <person name="Simakov O."/>
            <person name="Marletaz F."/>
            <person name="Cho S.J."/>
            <person name="Edsinger-Gonzales E."/>
            <person name="Havlak P."/>
            <person name="Hellsten U."/>
            <person name="Kuo D.H."/>
            <person name="Larsson T."/>
            <person name="Lv J."/>
            <person name="Arendt D."/>
            <person name="Savage R."/>
            <person name="Osoegawa K."/>
            <person name="de Jong P."/>
            <person name="Grimwood J."/>
            <person name="Chapman J.A."/>
            <person name="Shapiro H."/>
            <person name="Aerts A."/>
            <person name="Otillar R.P."/>
            <person name="Terry A.Y."/>
            <person name="Boore J.L."/>
            <person name="Grigoriev I.V."/>
            <person name="Lindberg D.R."/>
            <person name="Seaver E.C."/>
            <person name="Weisblat D.A."/>
            <person name="Putnam N.H."/>
            <person name="Rokhsar D.S."/>
        </authorList>
    </citation>
    <scope>NUCLEOTIDE SEQUENCE</scope>
    <source>
        <strain evidence="8 10">I ESC-2004</strain>
    </source>
</reference>
<dbReference type="FunCoup" id="R7UEL9">
    <property type="interactions" value="2432"/>
</dbReference>
<evidence type="ECO:0000256" key="1">
    <source>
        <dbReference type="ARBA" id="ARBA00010043"/>
    </source>
</evidence>
<sequence length="366" mass="40969">MVHQQVMSSGPKSAKQLEKERLEKLGGKDTKKVDELNTLFRPVEQKVAKGTDPKSVLCAFFKAGTCKKGDKCKFSHDINIARKGEKRNMYEETNDDTMDQWDEQKLEEVVNKKHGDSNKSVPKTAIICKFFLDAVESSKYGWFWQCPNGAGCHYRHALPEGFVLKKDKAAAEEKKEEISLEELIERERAALSSNNLTKVTLHSFLKWKDRKRKDRAAKEKAEAKKRKQDFSSGKTGGISGREMFEFNPALVSRDDDDEEGGAVFTERDEDEYIGPVREINMDLLAAEELECMAEEEAKAAKMNGKEDEASKLPIAAGGPDPEATTAEAISAAMSAVADSDSIDENLFDGEDLDLIEDELEELELND</sequence>
<dbReference type="EMBL" id="KB304239">
    <property type="protein sequence ID" value="ELU02233.1"/>
    <property type="molecule type" value="Genomic_DNA"/>
</dbReference>